<dbReference type="Proteomes" id="UP000192343">
    <property type="component" value="Unassembled WGS sequence"/>
</dbReference>
<reference evidence="2 3" key="1">
    <citation type="submission" date="2017-03" db="EMBL/GenBank/DDBJ databases">
        <title>Draft Genome sequence of Marispirochaeta sp. strain JC444.</title>
        <authorList>
            <person name="Shivani Y."/>
            <person name="Subhash Y."/>
            <person name="Sasikala C."/>
            <person name="Ramana C."/>
        </authorList>
    </citation>
    <scope>NUCLEOTIDE SEQUENCE [LARGE SCALE GENOMIC DNA]</scope>
    <source>
        <strain evidence="2 3">JC444</strain>
    </source>
</reference>
<evidence type="ECO:0000313" key="2">
    <source>
        <dbReference type="EMBL" id="ORC30244.1"/>
    </source>
</evidence>
<keyword evidence="3" id="KW-1185">Reference proteome</keyword>
<comment type="caution">
    <text evidence="2">The sequence shown here is derived from an EMBL/GenBank/DDBJ whole genome shotgun (WGS) entry which is preliminary data.</text>
</comment>
<name>A0A1Y1RT16_9SPIO</name>
<dbReference type="PROSITE" id="PS51257">
    <property type="entry name" value="PROKAR_LIPOPROTEIN"/>
    <property type="match status" value="1"/>
</dbReference>
<dbReference type="AlphaFoldDB" id="A0A1Y1RT16"/>
<dbReference type="Gene3D" id="3.10.28.20">
    <property type="entry name" value="Acetamidase/Formamidase-like domains"/>
    <property type="match status" value="1"/>
</dbReference>
<gene>
    <name evidence="2" type="ORF">B4O97_18510</name>
</gene>
<dbReference type="InterPro" id="IPR024952">
    <property type="entry name" value="LPP20-like_dom"/>
</dbReference>
<evidence type="ECO:0000259" key="1">
    <source>
        <dbReference type="Pfam" id="PF02169"/>
    </source>
</evidence>
<dbReference type="Pfam" id="PF02169">
    <property type="entry name" value="LPP20"/>
    <property type="match status" value="1"/>
</dbReference>
<feature type="domain" description="Lipoprotein LPP20-like" evidence="1">
    <location>
        <begin position="39"/>
        <end position="144"/>
    </location>
</feature>
<organism evidence="2 3">
    <name type="scientific">Marispirochaeta aestuarii</name>
    <dbReference type="NCBI Taxonomy" id="1963862"/>
    <lineage>
        <taxon>Bacteria</taxon>
        <taxon>Pseudomonadati</taxon>
        <taxon>Spirochaetota</taxon>
        <taxon>Spirochaetia</taxon>
        <taxon>Spirochaetales</taxon>
        <taxon>Spirochaetaceae</taxon>
        <taxon>Marispirochaeta</taxon>
    </lineage>
</organism>
<evidence type="ECO:0000313" key="3">
    <source>
        <dbReference type="Proteomes" id="UP000192343"/>
    </source>
</evidence>
<dbReference type="OrthoDB" id="368566at2"/>
<proteinExistence type="predicted"/>
<sequence length="351" mass="38118">MKKIHTALILAGVLLLGLLAGCVTSSPSSGGSNSSGDMPDWFLDPRGVYPEDKYMTAIGTGDTRRAAEQSAMAGLSQIFESQISVDVSTAERYRDLVSSSGNVSESELMLAQSTNVQSNQTLLNVQFGEAAVDNEGRVHAIAYIDRMATGRIYQDLIQKNSGFVTAYMEEYRAAADPIRKYAFVSAAAVVAQSNALLMDQLRIISQVFYAMTSLPYDQRRVLQEKVDMASGMTINIRIQGAEGPQVEAAVREALSQERFPTADPALLSVGGDVRIEDIELNPKYKSVRWYLNLDFTGPDGKALVSYNNQGRASAVTAESARSFAMDDISKAVRQDFIGSVRGYFDGLVQGN</sequence>
<dbReference type="STRING" id="1963862.B4O97_18510"/>
<accession>A0A1Y1RT16</accession>
<dbReference type="EMBL" id="MWQY01000035">
    <property type="protein sequence ID" value="ORC30244.1"/>
    <property type="molecule type" value="Genomic_DNA"/>
</dbReference>
<protein>
    <recommendedName>
        <fullName evidence="1">Lipoprotein LPP20-like domain-containing protein</fullName>
    </recommendedName>
</protein>
<dbReference type="RefSeq" id="WP_083053008.1">
    <property type="nucleotide sequence ID" value="NZ_MWQY01000035.1"/>
</dbReference>